<dbReference type="GO" id="GO:0004497">
    <property type="term" value="F:monooxygenase activity"/>
    <property type="evidence" value="ECO:0007669"/>
    <property type="project" value="UniProtKB-KW"/>
</dbReference>
<dbReference type="InterPro" id="IPR011251">
    <property type="entry name" value="Luciferase-like_dom"/>
</dbReference>
<proteinExistence type="predicted"/>
<dbReference type="AlphaFoldDB" id="A0A377NCD3"/>
<keyword evidence="2" id="KW-0503">Monooxygenase</keyword>
<dbReference type="SUPFAM" id="SSF51679">
    <property type="entry name" value="Bacterial luciferase-like"/>
    <property type="match status" value="1"/>
</dbReference>
<evidence type="ECO:0000313" key="2">
    <source>
        <dbReference type="EMBL" id="STQ44730.1"/>
    </source>
</evidence>
<reference evidence="2 3" key="1">
    <citation type="submission" date="2018-06" db="EMBL/GenBank/DDBJ databases">
        <authorList>
            <consortium name="Pathogen Informatics"/>
            <person name="Doyle S."/>
        </authorList>
    </citation>
    <scope>NUCLEOTIDE SEQUENCE [LARGE SCALE GENOMIC DNA]</scope>
    <source>
        <strain evidence="2 3">NCTC12157</strain>
    </source>
</reference>
<protein>
    <submittedName>
        <fullName evidence="2">Luciferase-like monooxygenase</fullName>
    </submittedName>
</protein>
<dbReference type="EMBL" id="UGGO01000001">
    <property type="protein sequence ID" value="STQ44730.1"/>
    <property type="molecule type" value="Genomic_DNA"/>
</dbReference>
<dbReference type="InterPro" id="IPR036661">
    <property type="entry name" value="Luciferase-like_sf"/>
</dbReference>
<organism evidence="2 3">
    <name type="scientific">Ewingella americana</name>
    <dbReference type="NCBI Taxonomy" id="41202"/>
    <lineage>
        <taxon>Bacteria</taxon>
        <taxon>Pseudomonadati</taxon>
        <taxon>Pseudomonadota</taxon>
        <taxon>Gammaproteobacteria</taxon>
        <taxon>Enterobacterales</taxon>
        <taxon>Yersiniaceae</taxon>
        <taxon>Ewingella</taxon>
    </lineage>
</organism>
<name>A0A377NCD3_9GAMM</name>
<dbReference type="GO" id="GO:0016705">
    <property type="term" value="F:oxidoreductase activity, acting on paired donors, with incorporation or reduction of molecular oxygen"/>
    <property type="evidence" value="ECO:0007669"/>
    <property type="project" value="InterPro"/>
</dbReference>
<feature type="domain" description="Luciferase-like" evidence="1">
    <location>
        <begin position="21"/>
        <end position="78"/>
    </location>
</feature>
<sequence length="93" mass="10075">MSVQFIGMIGHRLASEIIPATGPIFDKKYIADFAKAHEDAGFDRILVAYASDQPDAFLVTAHAGANTSRIHFLLAHRPRVCCPDPRGAQTGDP</sequence>
<accession>A0A377NCD3</accession>
<keyword evidence="2" id="KW-0560">Oxidoreductase</keyword>
<gene>
    <name evidence="2" type="ORF">NCTC12157_02453</name>
</gene>
<dbReference type="Proteomes" id="UP000254304">
    <property type="component" value="Unassembled WGS sequence"/>
</dbReference>
<dbReference type="Pfam" id="PF00296">
    <property type="entry name" value="Bac_luciferase"/>
    <property type="match status" value="1"/>
</dbReference>
<evidence type="ECO:0000313" key="3">
    <source>
        <dbReference type="Proteomes" id="UP000254304"/>
    </source>
</evidence>
<dbReference type="Gene3D" id="3.20.20.30">
    <property type="entry name" value="Luciferase-like domain"/>
    <property type="match status" value="1"/>
</dbReference>
<evidence type="ECO:0000259" key="1">
    <source>
        <dbReference type="Pfam" id="PF00296"/>
    </source>
</evidence>